<dbReference type="InterPro" id="IPR023393">
    <property type="entry name" value="START-like_dom_sf"/>
</dbReference>
<dbReference type="SUPFAM" id="SSF55961">
    <property type="entry name" value="Bet v1-like"/>
    <property type="match status" value="1"/>
</dbReference>
<dbReference type="Pfam" id="PF08327">
    <property type="entry name" value="AHSA1"/>
    <property type="match status" value="1"/>
</dbReference>
<evidence type="ECO:0000259" key="2">
    <source>
        <dbReference type="Pfam" id="PF08327"/>
    </source>
</evidence>
<comment type="similarity">
    <text evidence="1">Belongs to the AHA1 family.</text>
</comment>
<dbReference type="EMBL" id="BAAALN010000006">
    <property type="protein sequence ID" value="GAA1239362.1"/>
    <property type="molecule type" value="Genomic_DNA"/>
</dbReference>
<feature type="domain" description="Activator of Hsp90 ATPase homologue 1/2-like C-terminal" evidence="2">
    <location>
        <begin position="23"/>
        <end position="141"/>
    </location>
</feature>
<proteinExistence type="inferred from homology"/>
<dbReference type="CDD" id="cd07814">
    <property type="entry name" value="SRPBCC_CalC_Aha1-like"/>
    <property type="match status" value="1"/>
</dbReference>
<dbReference type="InterPro" id="IPR013538">
    <property type="entry name" value="ASHA1/2-like_C"/>
</dbReference>
<dbReference type="Gene3D" id="3.30.530.20">
    <property type="match status" value="1"/>
</dbReference>
<gene>
    <name evidence="3" type="ORF">GCM10009676_25020</name>
</gene>
<evidence type="ECO:0000313" key="4">
    <source>
        <dbReference type="Proteomes" id="UP001500653"/>
    </source>
</evidence>
<name>A0ABN1W8J8_9PSEU</name>
<dbReference type="Proteomes" id="UP001500653">
    <property type="component" value="Unassembled WGS sequence"/>
</dbReference>
<reference evidence="3 4" key="1">
    <citation type="journal article" date="2019" name="Int. J. Syst. Evol. Microbiol.">
        <title>The Global Catalogue of Microorganisms (GCM) 10K type strain sequencing project: providing services to taxonomists for standard genome sequencing and annotation.</title>
        <authorList>
            <consortium name="The Broad Institute Genomics Platform"/>
            <consortium name="The Broad Institute Genome Sequencing Center for Infectious Disease"/>
            <person name="Wu L."/>
            <person name="Ma J."/>
        </authorList>
    </citation>
    <scope>NUCLEOTIDE SEQUENCE [LARGE SCALE GENOMIC DNA]</scope>
    <source>
        <strain evidence="3 4">JCM 13023</strain>
    </source>
</reference>
<sequence length="148" mass="15752">MKGDDVTDTDAAGVPQASRLIAATRAQVWAALTEADLRAQWWDGMEFDARVGARLEESWSDGTGTVHVTEGTVRVVEEGERLEFDWIDEGWAAPSRVAITLEDGASGVTVSVAETGLPDSPGLAAEHQEGWEMHLGHLASVAASAPVR</sequence>
<accession>A0ABN1W8J8</accession>
<comment type="caution">
    <text evidence="3">The sequence shown here is derived from an EMBL/GenBank/DDBJ whole genome shotgun (WGS) entry which is preliminary data.</text>
</comment>
<evidence type="ECO:0000313" key="3">
    <source>
        <dbReference type="EMBL" id="GAA1239362.1"/>
    </source>
</evidence>
<evidence type="ECO:0000256" key="1">
    <source>
        <dbReference type="ARBA" id="ARBA00006817"/>
    </source>
</evidence>
<organism evidence="3 4">
    <name type="scientific">Prauserella halophila</name>
    <dbReference type="NCBI Taxonomy" id="185641"/>
    <lineage>
        <taxon>Bacteria</taxon>
        <taxon>Bacillati</taxon>
        <taxon>Actinomycetota</taxon>
        <taxon>Actinomycetes</taxon>
        <taxon>Pseudonocardiales</taxon>
        <taxon>Pseudonocardiaceae</taxon>
        <taxon>Prauserella</taxon>
    </lineage>
</organism>
<keyword evidence="4" id="KW-1185">Reference proteome</keyword>
<protein>
    <recommendedName>
        <fullName evidence="2">Activator of Hsp90 ATPase homologue 1/2-like C-terminal domain-containing protein</fullName>
    </recommendedName>
</protein>